<comment type="subcellular location">
    <subcellularLocation>
        <location evidence="1">Membrane</location>
        <topology evidence="1">Multi-pass membrane protein</topology>
    </subcellularLocation>
</comment>
<evidence type="ECO:0000256" key="6">
    <source>
        <dbReference type="SAM" id="Phobius"/>
    </source>
</evidence>
<accession>A0A1Y1QDB2</accession>
<name>A0A1Y1QDB2_9GAMM</name>
<organism evidence="7 8">
    <name type="scientific">Thiothrix lacustris</name>
    <dbReference type="NCBI Taxonomy" id="525917"/>
    <lineage>
        <taxon>Bacteria</taxon>
        <taxon>Pseudomonadati</taxon>
        <taxon>Pseudomonadota</taxon>
        <taxon>Gammaproteobacteria</taxon>
        <taxon>Thiotrichales</taxon>
        <taxon>Thiotrichaceae</taxon>
        <taxon>Thiothrix</taxon>
    </lineage>
</organism>
<feature type="non-terminal residue" evidence="7">
    <location>
        <position position="79"/>
    </location>
</feature>
<protein>
    <submittedName>
        <fullName evidence="7">AI-2E family transporter</fullName>
    </submittedName>
</protein>
<dbReference type="GO" id="GO:0016020">
    <property type="term" value="C:membrane"/>
    <property type="evidence" value="ECO:0007669"/>
    <property type="project" value="UniProtKB-SubCell"/>
</dbReference>
<reference evidence="7 8" key="1">
    <citation type="submission" date="2017-01" db="EMBL/GenBank/DDBJ databases">
        <title>Novel large sulfur bacteria in the metagenomes of groundwater-fed chemosynthetic microbial mats in the Lake Huron basin.</title>
        <authorList>
            <person name="Sharrar A.M."/>
            <person name="Flood B.E."/>
            <person name="Bailey J.V."/>
            <person name="Jones D.S."/>
            <person name="Biddanda B."/>
            <person name="Ruberg S.A."/>
            <person name="Marcus D.N."/>
            <person name="Dick G.J."/>
        </authorList>
    </citation>
    <scope>NUCLEOTIDE SEQUENCE [LARGE SCALE GENOMIC DNA]</scope>
    <source>
        <strain evidence="7">A8</strain>
    </source>
</reference>
<evidence type="ECO:0000256" key="4">
    <source>
        <dbReference type="ARBA" id="ARBA00022989"/>
    </source>
</evidence>
<feature type="transmembrane region" description="Helical" evidence="6">
    <location>
        <begin position="9"/>
        <end position="39"/>
    </location>
</feature>
<sequence length="79" mass="8872">MIWSSSRWFWLAIGLLSVVLLYVLAPILMPFLAGALLAYLGDPLVDRLESWKLSRTASVTVVFLTICLALVLFFLFLVP</sequence>
<dbReference type="InterPro" id="IPR002549">
    <property type="entry name" value="AI-2E-like"/>
</dbReference>
<keyword evidence="4 6" id="KW-1133">Transmembrane helix</keyword>
<dbReference type="AlphaFoldDB" id="A0A1Y1QDB2"/>
<evidence type="ECO:0000256" key="2">
    <source>
        <dbReference type="ARBA" id="ARBA00009773"/>
    </source>
</evidence>
<comment type="caution">
    <text evidence="7">The sequence shown here is derived from an EMBL/GenBank/DDBJ whole genome shotgun (WGS) entry which is preliminary data.</text>
</comment>
<dbReference type="Pfam" id="PF01594">
    <property type="entry name" value="AI-2E_transport"/>
    <property type="match status" value="1"/>
</dbReference>
<evidence type="ECO:0000256" key="5">
    <source>
        <dbReference type="ARBA" id="ARBA00023136"/>
    </source>
</evidence>
<evidence type="ECO:0000256" key="1">
    <source>
        <dbReference type="ARBA" id="ARBA00004141"/>
    </source>
</evidence>
<evidence type="ECO:0000313" key="8">
    <source>
        <dbReference type="Proteomes" id="UP000192491"/>
    </source>
</evidence>
<feature type="transmembrane region" description="Helical" evidence="6">
    <location>
        <begin position="59"/>
        <end position="78"/>
    </location>
</feature>
<proteinExistence type="inferred from homology"/>
<keyword evidence="5 6" id="KW-0472">Membrane</keyword>
<dbReference type="EMBL" id="MTEJ01000448">
    <property type="protein sequence ID" value="OQX02887.1"/>
    <property type="molecule type" value="Genomic_DNA"/>
</dbReference>
<dbReference type="Proteomes" id="UP000192491">
    <property type="component" value="Unassembled WGS sequence"/>
</dbReference>
<evidence type="ECO:0000313" key="7">
    <source>
        <dbReference type="EMBL" id="OQX02887.1"/>
    </source>
</evidence>
<evidence type="ECO:0000256" key="3">
    <source>
        <dbReference type="ARBA" id="ARBA00022692"/>
    </source>
</evidence>
<gene>
    <name evidence="7" type="ORF">BWK73_41225</name>
</gene>
<keyword evidence="3 6" id="KW-0812">Transmembrane</keyword>
<comment type="similarity">
    <text evidence="2">Belongs to the autoinducer-2 exporter (AI-2E) (TC 2.A.86) family.</text>
</comment>